<name>A0A1R1YFH1_9FUNG</name>
<protein>
    <submittedName>
        <fullName evidence="1">Uncharacterized protein</fullName>
    </submittedName>
</protein>
<dbReference type="Proteomes" id="UP000187283">
    <property type="component" value="Unassembled WGS sequence"/>
</dbReference>
<gene>
    <name evidence="1" type="ORF">AYI70_g891</name>
</gene>
<feature type="non-terminal residue" evidence="1">
    <location>
        <position position="21"/>
    </location>
</feature>
<organism evidence="1 2">
    <name type="scientific">Smittium culicis</name>
    <dbReference type="NCBI Taxonomy" id="133412"/>
    <lineage>
        <taxon>Eukaryota</taxon>
        <taxon>Fungi</taxon>
        <taxon>Fungi incertae sedis</taxon>
        <taxon>Zoopagomycota</taxon>
        <taxon>Kickxellomycotina</taxon>
        <taxon>Harpellomycetes</taxon>
        <taxon>Harpellales</taxon>
        <taxon>Legeriomycetaceae</taxon>
        <taxon>Smittium</taxon>
    </lineage>
</organism>
<comment type="caution">
    <text evidence="1">The sequence shown here is derived from an EMBL/GenBank/DDBJ whole genome shotgun (WGS) entry which is preliminary data.</text>
</comment>
<dbReference type="EMBL" id="LSSN01000169">
    <property type="protein sequence ID" value="OMJ25436.1"/>
    <property type="molecule type" value="Genomic_DNA"/>
</dbReference>
<dbReference type="AlphaFoldDB" id="A0A1R1YFH1"/>
<evidence type="ECO:0000313" key="2">
    <source>
        <dbReference type="Proteomes" id="UP000187283"/>
    </source>
</evidence>
<accession>A0A1R1YFH1</accession>
<evidence type="ECO:0000313" key="1">
    <source>
        <dbReference type="EMBL" id="OMJ25436.1"/>
    </source>
</evidence>
<proteinExistence type="predicted"/>
<sequence>MTTWVTGGSGGSKNFALKIQT</sequence>
<reference evidence="1 2" key="1">
    <citation type="submission" date="2017-01" db="EMBL/GenBank/DDBJ databases">
        <authorList>
            <person name="Mah S.A."/>
            <person name="Swanson W.J."/>
            <person name="Moy G.W."/>
            <person name="Vacquier V.D."/>
        </authorList>
    </citation>
    <scope>NUCLEOTIDE SEQUENCE [LARGE SCALE GENOMIC DNA]</scope>
    <source>
        <strain evidence="1 2">GSMNP</strain>
    </source>
</reference>
<keyword evidence="2" id="KW-1185">Reference proteome</keyword>